<name>A0A5B0RYU7_PUCGR</name>
<protein>
    <submittedName>
        <fullName evidence="2">Uncharacterized protein</fullName>
    </submittedName>
</protein>
<feature type="compositionally biased region" description="Low complexity" evidence="1">
    <location>
        <begin position="96"/>
        <end position="116"/>
    </location>
</feature>
<organism evidence="2 3">
    <name type="scientific">Puccinia graminis f. sp. tritici</name>
    <dbReference type="NCBI Taxonomy" id="56615"/>
    <lineage>
        <taxon>Eukaryota</taxon>
        <taxon>Fungi</taxon>
        <taxon>Dikarya</taxon>
        <taxon>Basidiomycota</taxon>
        <taxon>Pucciniomycotina</taxon>
        <taxon>Pucciniomycetes</taxon>
        <taxon>Pucciniales</taxon>
        <taxon>Pucciniaceae</taxon>
        <taxon>Puccinia</taxon>
    </lineage>
</organism>
<proteinExistence type="predicted"/>
<gene>
    <name evidence="2" type="ORF">PGTUg99_026393</name>
</gene>
<feature type="compositionally biased region" description="Polar residues" evidence="1">
    <location>
        <begin position="200"/>
        <end position="212"/>
    </location>
</feature>
<feature type="region of interest" description="Disordered" evidence="1">
    <location>
        <begin position="193"/>
        <end position="216"/>
    </location>
</feature>
<feature type="region of interest" description="Disordered" evidence="1">
    <location>
        <begin position="49"/>
        <end position="144"/>
    </location>
</feature>
<feature type="compositionally biased region" description="Polar residues" evidence="1">
    <location>
        <begin position="49"/>
        <end position="61"/>
    </location>
</feature>
<evidence type="ECO:0000313" key="2">
    <source>
        <dbReference type="EMBL" id="KAA1130707.1"/>
    </source>
</evidence>
<dbReference type="AlphaFoldDB" id="A0A5B0RYU7"/>
<evidence type="ECO:0000313" key="3">
    <source>
        <dbReference type="Proteomes" id="UP000325313"/>
    </source>
</evidence>
<dbReference type="Proteomes" id="UP000325313">
    <property type="component" value="Unassembled WGS sequence"/>
</dbReference>
<accession>A0A5B0RYU7</accession>
<evidence type="ECO:0000256" key="1">
    <source>
        <dbReference type="SAM" id="MobiDB-lite"/>
    </source>
</evidence>
<comment type="caution">
    <text evidence="2">The sequence shown here is derived from an EMBL/GenBank/DDBJ whole genome shotgun (WGS) entry which is preliminary data.</text>
</comment>
<dbReference type="EMBL" id="VDEP01000107">
    <property type="protein sequence ID" value="KAA1130707.1"/>
    <property type="molecule type" value="Genomic_DNA"/>
</dbReference>
<reference evidence="2 3" key="1">
    <citation type="submission" date="2019-05" db="EMBL/GenBank/DDBJ databases">
        <title>Emergence of the Ug99 lineage of the wheat stem rust pathogen through somatic hybridization.</title>
        <authorList>
            <person name="Li F."/>
            <person name="Upadhyaya N.M."/>
            <person name="Sperschneider J."/>
            <person name="Matny O."/>
            <person name="Nguyen-Phuc H."/>
            <person name="Mago R."/>
            <person name="Raley C."/>
            <person name="Miller M.E."/>
            <person name="Silverstein K.A.T."/>
            <person name="Henningsen E."/>
            <person name="Hirsch C.D."/>
            <person name="Visser B."/>
            <person name="Pretorius Z.A."/>
            <person name="Steffenson B.J."/>
            <person name="Schwessinger B."/>
            <person name="Dodds P.N."/>
            <person name="Figueroa M."/>
        </authorList>
    </citation>
    <scope>NUCLEOTIDE SEQUENCE [LARGE SCALE GENOMIC DNA]</scope>
    <source>
        <strain evidence="2 3">Ug99</strain>
    </source>
</reference>
<sequence length="320" mass="35416">MPPKATRSFKPELNADVRFVHIHDRTFSGLIDMSTFYIPVRFVNEPQSPYSLQSEASTHLPSSPDPEETLPNPLIKLEEPDSQPTPVAEALVSGGTASPATSTAEASASEETIESSVPDPVVKSEETDSHAASAAGLPEPEEPVDVRRRVEDHVHAPRPPPPSFSDIRLLAIAAAFQADSNGLFPFHYQERYARSPSPPRSTDYTGSGSASSPIRVDTPPPAEPCYVYPSHPDPDVELTPEERGPIWAEVVQEDAVLNARRHIKDLFRSYFNLLDGDVLNHPRRSGGYRRMARCRLYESIMEELDRVLETVDQVQMTVIE</sequence>